<sequence length="1041" mass="105172">MNNGKASLYGWQLVWRFSNYSAYRVADADGAVLVTSGGDGAPVRIVNSGEANSIPPAGGAANFTMSLVLSNATPPAAAPPLEWAAVFVNGQRCVQLPSSSLGLPVCGVPYGQLAVGSRDKSPGQGEVLDLACASIFCCGDLDPTDDPDDDPGSVFGSKKSPPPPSGGSTGPAVGAGGPTTPPPPDSIAQLSSALSQLTAIVIELLPTAGGKPSGGGGAVGGLTPPPGQQPSPVFGSAVGGGTGGSNSSGGTGGAYLSYAVLARLHELLTAAASGVDVTVELLATLQEVVREGGFGSAPVSGGGNLTSLMEKLSMIVAARATPPPSPLPQPPAAPANGPPPPPGSSGNGGDGDGDMHQSSDPDIPPAEMVGGGGSLGHGGGGLPGAATARQPPLVGAANPIIGKVPPFVGPVKNATPDEATRLEKSGFEEKRRPHRQTVIAVSVCAASLVVLVLPAVAVAVLVVRRRRRRQQAPPQPEQAAVQSWHQIYDMGSVSHGDLISAAEAGNASTPGQRSPGNGPGAAPSCGPVLHHLGRATLPQRAASSHGYADRRPSDELAAAVATAPANGSLPAAGRRGMLHVARSLPAQLLGRLARLASGAGSEHGGPGGSAGGGADRGGADRRVASAGDAEAEAEAAERGDAGFARPGGRPDASGPGAGPLGAPREAWQPAQLQPPPAAQVLALSSDATGGPDGQAVMSSKSAKRGDAGGGDAVARVDEVATVSGGVGTVSAAGGGSETSWVAIDFARDVVLERRIGSGAYGTVYRGRWSGRPVACKVVPLLEGDSGAVCPKAVESIRQEVQVLSRLSHPHIVQFYGACLAPPHVCIVEELAAGGSLHNRLHAKRRGSNEKLRPPMSYVEVLRLGLEVASAMAYLHPHVVHRDLKPQNVLLDAAGRAKVCDFGIAKIKDRTLLSTRNTHAGTPAYMAPEQFEGRPVSEKVDVYAFGMTLYECLTGEQPWSELQNPMQVIFLVGVQCQRPPLPASTPAPLAELINACWADSPDDRPPFTQVLHWLQAALVAATAPTSSATPIAPAQQRPVGQQ</sequence>
<reference evidence="11" key="1">
    <citation type="journal article" date="2016" name="Nat. Commun.">
        <title>The Gonium pectorale genome demonstrates co-option of cell cycle regulation during the evolution of multicellularity.</title>
        <authorList>
            <person name="Hanschen E.R."/>
            <person name="Marriage T.N."/>
            <person name="Ferris P.J."/>
            <person name="Hamaji T."/>
            <person name="Toyoda A."/>
            <person name="Fujiyama A."/>
            <person name="Neme R."/>
            <person name="Noguchi H."/>
            <person name="Minakuchi Y."/>
            <person name="Suzuki M."/>
            <person name="Kawai-Toyooka H."/>
            <person name="Smith D.R."/>
            <person name="Sparks H."/>
            <person name="Anderson J."/>
            <person name="Bakaric R."/>
            <person name="Luria V."/>
            <person name="Karger A."/>
            <person name="Kirschner M.W."/>
            <person name="Durand P.M."/>
            <person name="Michod R.E."/>
            <person name="Nozaki H."/>
            <person name="Olson B.J."/>
        </authorList>
    </citation>
    <scope>NUCLEOTIDE SEQUENCE [LARGE SCALE GENOMIC DNA]</scope>
    <source>
        <strain evidence="11">NIES-2863</strain>
    </source>
</reference>
<evidence type="ECO:0000256" key="6">
    <source>
        <dbReference type="PROSITE-ProRule" id="PRU10141"/>
    </source>
</evidence>
<dbReference type="InterPro" id="IPR008271">
    <property type="entry name" value="Ser/Thr_kinase_AS"/>
</dbReference>
<dbReference type="InterPro" id="IPR051681">
    <property type="entry name" value="Ser/Thr_Kinases-Pseudokinases"/>
</dbReference>
<dbReference type="SMART" id="SM00220">
    <property type="entry name" value="S_TKc"/>
    <property type="match status" value="1"/>
</dbReference>
<dbReference type="PROSITE" id="PS50011">
    <property type="entry name" value="PROTEIN_KINASE_DOM"/>
    <property type="match status" value="1"/>
</dbReference>
<dbReference type="AlphaFoldDB" id="A0A150G389"/>
<dbReference type="Proteomes" id="UP000075714">
    <property type="component" value="Unassembled WGS sequence"/>
</dbReference>
<feature type="region of interest" description="Disordered" evidence="7">
    <location>
        <begin position="143"/>
        <end position="188"/>
    </location>
</feature>
<dbReference type="OrthoDB" id="536504at2759"/>
<dbReference type="Gene3D" id="1.10.510.10">
    <property type="entry name" value="Transferase(Phosphotransferase) domain 1"/>
    <property type="match status" value="1"/>
</dbReference>
<feature type="compositionally biased region" description="Gly residues" evidence="7">
    <location>
        <begin position="601"/>
        <end position="616"/>
    </location>
</feature>
<dbReference type="Pfam" id="PF07714">
    <property type="entry name" value="PK_Tyr_Ser-Thr"/>
    <property type="match status" value="1"/>
</dbReference>
<feature type="domain" description="Protein kinase" evidence="9">
    <location>
        <begin position="749"/>
        <end position="1017"/>
    </location>
</feature>
<dbReference type="InterPro" id="IPR011009">
    <property type="entry name" value="Kinase-like_dom_sf"/>
</dbReference>
<keyword evidence="8" id="KW-0472">Membrane</keyword>
<evidence type="ECO:0000313" key="10">
    <source>
        <dbReference type="EMBL" id="KXZ44336.1"/>
    </source>
</evidence>
<evidence type="ECO:0000256" key="4">
    <source>
        <dbReference type="ARBA" id="ARBA00022777"/>
    </source>
</evidence>
<dbReference type="InterPro" id="IPR000719">
    <property type="entry name" value="Prot_kinase_dom"/>
</dbReference>
<feature type="binding site" evidence="6">
    <location>
        <position position="776"/>
    </location>
    <ligand>
        <name>ATP</name>
        <dbReference type="ChEBI" id="CHEBI:30616"/>
    </ligand>
</feature>
<dbReference type="InterPro" id="IPR001245">
    <property type="entry name" value="Ser-Thr/Tyr_kinase_cat_dom"/>
</dbReference>
<feature type="region of interest" description="Disordered" evidence="7">
    <location>
        <begin position="320"/>
        <end position="390"/>
    </location>
</feature>
<dbReference type="GO" id="GO:0004674">
    <property type="term" value="F:protein serine/threonine kinase activity"/>
    <property type="evidence" value="ECO:0007669"/>
    <property type="project" value="UniProtKB-KW"/>
</dbReference>
<evidence type="ECO:0000256" key="2">
    <source>
        <dbReference type="ARBA" id="ARBA00022679"/>
    </source>
</evidence>
<dbReference type="InterPro" id="IPR017441">
    <property type="entry name" value="Protein_kinase_ATP_BS"/>
</dbReference>
<evidence type="ECO:0000259" key="9">
    <source>
        <dbReference type="PROSITE" id="PS50011"/>
    </source>
</evidence>
<feature type="region of interest" description="Disordered" evidence="7">
    <location>
        <begin position="683"/>
        <end position="710"/>
    </location>
</feature>
<feature type="region of interest" description="Disordered" evidence="7">
    <location>
        <begin position="212"/>
        <end position="249"/>
    </location>
</feature>
<keyword evidence="1" id="KW-0723">Serine/threonine-protein kinase</keyword>
<feature type="transmembrane region" description="Helical" evidence="8">
    <location>
        <begin position="438"/>
        <end position="463"/>
    </location>
</feature>
<evidence type="ECO:0000256" key="3">
    <source>
        <dbReference type="ARBA" id="ARBA00022741"/>
    </source>
</evidence>
<keyword evidence="8" id="KW-0812">Transmembrane</keyword>
<keyword evidence="3 6" id="KW-0547">Nucleotide-binding</keyword>
<feature type="region of interest" description="Disordered" evidence="7">
    <location>
        <begin position="597"/>
        <end position="667"/>
    </location>
</feature>
<dbReference type="CDD" id="cd13999">
    <property type="entry name" value="STKc_MAP3K-like"/>
    <property type="match status" value="1"/>
</dbReference>
<keyword evidence="8" id="KW-1133">Transmembrane helix</keyword>
<keyword evidence="11" id="KW-1185">Reference proteome</keyword>
<dbReference type="PANTHER" id="PTHR44329">
    <property type="entry name" value="SERINE/THREONINE-PROTEIN KINASE TNNI3K-RELATED"/>
    <property type="match status" value="1"/>
</dbReference>
<accession>A0A150G389</accession>
<dbReference type="PROSITE" id="PS00108">
    <property type="entry name" value="PROTEIN_KINASE_ST"/>
    <property type="match status" value="1"/>
</dbReference>
<organism evidence="10 11">
    <name type="scientific">Gonium pectorale</name>
    <name type="common">Green alga</name>
    <dbReference type="NCBI Taxonomy" id="33097"/>
    <lineage>
        <taxon>Eukaryota</taxon>
        <taxon>Viridiplantae</taxon>
        <taxon>Chlorophyta</taxon>
        <taxon>core chlorophytes</taxon>
        <taxon>Chlorophyceae</taxon>
        <taxon>CS clade</taxon>
        <taxon>Chlamydomonadales</taxon>
        <taxon>Volvocaceae</taxon>
        <taxon>Gonium</taxon>
    </lineage>
</organism>
<dbReference type="PROSITE" id="PS00107">
    <property type="entry name" value="PROTEIN_KINASE_ATP"/>
    <property type="match status" value="1"/>
</dbReference>
<name>A0A150G389_GONPE</name>
<feature type="compositionally biased region" description="Low complexity" evidence="7">
    <location>
        <begin position="650"/>
        <end position="667"/>
    </location>
</feature>
<feature type="compositionally biased region" description="Polar residues" evidence="7">
    <location>
        <begin position="506"/>
        <end position="515"/>
    </location>
</feature>
<dbReference type="GO" id="GO:0005524">
    <property type="term" value="F:ATP binding"/>
    <property type="evidence" value="ECO:0007669"/>
    <property type="project" value="UniProtKB-UniRule"/>
</dbReference>
<keyword evidence="2" id="KW-0808">Transferase</keyword>
<dbReference type="PANTHER" id="PTHR44329:SF298">
    <property type="entry name" value="MIXED LINEAGE KINASE DOMAIN-LIKE PROTEIN"/>
    <property type="match status" value="1"/>
</dbReference>
<feature type="compositionally biased region" description="Gly residues" evidence="7">
    <location>
        <begin position="167"/>
        <end position="177"/>
    </location>
</feature>
<comment type="caution">
    <text evidence="10">The sequence shown here is derived from an EMBL/GenBank/DDBJ whole genome shotgun (WGS) entry which is preliminary data.</text>
</comment>
<feature type="compositionally biased region" description="Gly residues" evidence="7">
    <location>
        <begin position="237"/>
        <end position="249"/>
    </location>
</feature>
<dbReference type="EMBL" id="LSYV01000070">
    <property type="protein sequence ID" value="KXZ44336.1"/>
    <property type="molecule type" value="Genomic_DNA"/>
</dbReference>
<evidence type="ECO:0000256" key="8">
    <source>
        <dbReference type="SAM" id="Phobius"/>
    </source>
</evidence>
<feature type="compositionally biased region" description="Gly residues" evidence="7">
    <location>
        <begin position="369"/>
        <end position="383"/>
    </location>
</feature>
<keyword evidence="4" id="KW-0418">Kinase</keyword>
<evidence type="ECO:0000256" key="5">
    <source>
        <dbReference type="ARBA" id="ARBA00022840"/>
    </source>
</evidence>
<proteinExistence type="predicted"/>
<feature type="region of interest" description="Disordered" evidence="7">
    <location>
        <begin position="504"/>
        <end position="530"/>
    </location>
</feature>
<evidence type="ECO:0000256" key="7">
    <source>
        <dbReference type="SAM" id="MobiDB-lite"/>
    </source>
</evidence>
<dbReference type="Gene3D" id="3.30.200.20">
    <property type="entry name" value="Phosphorylase Kinase, domain 1"/>
    <property type="match status" value="1"/>
</dbReference>
<keyword evidence="5 6" id="KW-0067">ATP-binding</keyword>
<dbReference type="STRING" id="33097.A0A150G389"/>
<gene>
    <name evidence="10" type="ORF">GPECTOR_69g429</name>
</gene>
<evidence type="ECO:0000256" key="1">
    <source>
        <dbReference type="ARBA" id="ARBA00022527"/>
    </source>
</evidence>
<evidence type="ECO:0000313" key="11">
    <source>
        <dbReference type="Proteomes" id="UP000075714"/>
    </source>
</evidence>
<protein>
    <recommendedName>
        <fullName evidence="9">Protein kinase domain-containing protein</fullName>
    </recommendedName>
</protein>
<dbReference type="SUPFAM" id="SSF56112">
    <property type="entry name" value="Protein kinase-like (PK-like)"/>
    <property type="match status" value="1"/>
</dbReference>
<feature type="compositionally biased region" description="Pro residues" evidence="7">
    <location>
        <begin position="321"/>
        <end position="343"/>
    </location>
</feature>